<evidence type="ECO:0000256" key="6">
    <source>
        <dbReference type="ARBA" id="ARBA00022917"/>
    </source>
</evidence>
<evidence type="ECO:0000256" key="3">
    <source>
        <dbReference type="ARBA" id="ARBA00022598"/>
    </source>
</evidence>
<feature type="non-terminal residue" evidence="9">
    <location>
        <position position="162"/>
    </location>
</feature>
<protein>
    <recommendedName>
        <fullName evidence="2">leucine--tRNA ligase</fullName>
        <ecNumber evidence="2">6.1.1.4</ecNumber>
    </recommendedName>
</protein>
<dbReference type="Pfam" id="PF09334">
    <property type="entry name" value="tRNA-synt_1g"/>
    <property type="match status" value="1"/>
</dbReference>
<keyword evidence="3 9" id="KW-0436">Ligase</keyword>
<name>A0A2J6XFZ7_9CHLR</name>
<evidence type="ECO:0000256" key="4">
    <source>
        <dbReference type="ARBA" id="ARBA00022741"/>
    </source>
</evidence>
<dbReference type="PANTHER" id="PTHR43740">
    <property type="entry name" value="LEUCYL-TRNA SYNTHETASE"/>
    <property type="match status" value="1"/>
</dbReference>
<dbReference type="Gene3D" id="1.10.730.10">
    <property type="entry name" value="Isoleucyl-tRNA Synthetase, Domain 1"/>
    <property type="match status" value="1"/>
</dbReference>
<dbReference type="InterPro" id="IPR002302">
    <property type="entry name" value="Leu-tRNA-ligase"/>
</dbReference>
<keyword evidence="6" id="KW-0648">Protein biosynthesis</keyword>
<dbReference type="GO" id="GO:0006429">
    <property type="term" value="P:leucyl-tRNA aminoacylation"/>
    <property type="evidence" value="ECO:0007669"/>
    <property type="project" value="InterPro"/>
</dbReference>
<dbReference type="AlphaFoldDB" id="A0A2J6XFZ7"/>
<dbReference type="InterPro" id="IPR014729">
    <property type="entry name" value="Rossmann-like_a/b/a_fold"/>
</dbReference>
<evidence type="ECO:0000313" key="10">
    <source>
        <dbReference type="Proteomes" id="UP000243376"/>
    </source>
</evidence>
<dbReference type="EC" id="6.1.1.4" evidence="2"/>
<evidence type="ECO:0000256" key="7">
    <source>
        <dbReference type="ARBA" id="ARBA00023146"/>
    </source>
</evidence>
<organism evidence="9 10">
    <name type="scientific">Chloroflexus aggregans</name>
    <dbReference type="NCBI Taxonomy" id="152260"/>
    <lineage>
        <taxon>Bacteria</taxon>
        <taxon>Bacillati</taxon>
        <taxon>Chloroflexota</taxon>
        <taxon>Chloroflexia</taxon>
        <taxon>Chloroflexales</taxon>
        <taxon>Chloroflexineae</taxon>
        <taxon>Chloroflexaceae</taxon>
        <taxon>Chloroflexus</taxon>
    </lineage>
</organism>
<evidence type="ECO:0000256" key="2">
    <source>
        <dbReference type="ARBA" id="ARBA00013164"/>
    </source>
</evidence>
<evidence type="ECO:0000256" key="1">
    <source>
        <dbReference type="ARBA" id="ARBA00005594"/>
    </source>
</evidence>
<dbReference type="GO" id="GO:0005524">
    <property type="term" value="F:ATP binding"/>
    <property type="evidence" value="ECO:0007669"/>
    <property type="project" value="UniProtKB-KW"/>
</dbReference>
<dbReference type="InterPro" id="IPR015413">
    <property type="entry name" value="Methionyl/Leucyl_tRNA_Synth"/>
</dbReference>
<sequence>MSDVKTDKNHIERYDPAAIEAKWQAKWATDQIYRTPPIEPAKPKYYVLDFYPYPSGDGLSVGHCRNYVPTDVVARYYRMRGYNVLHPMGWDAFGLPTENAAIKTKTNPAVLTRRYSANYKRQMNMLGLSYDWDREITSSEPDYYRWTQWIFLRLYQSWYDRR</sequence>
<reference evidence="9 10" key="1">
    <citation type="submission" date="2018-01" db="EMBL/GenBank/DDBJ databases">
        <title>Metagenomic assembled genomes from two thermal pools in the Uzon Caldera, Kamchatka, Russia.</title>
        <authorList>
            <person name="Wilkins L."/>
            <person name="Ettinger C."/>
        </authorList>
    </citation>
    <scope>NUCLEOTIDE SEQUENCE [LARGE SCALE GENOMIC DNA]</scope>
    <source>
        <strain evidence="9">ZAV-02</strain>
    </source>
</reference>
<feature type="domain" description="Methionyl/Leucyl tRNA synthetase" evidence="8">
    <location>
        <begin position="52"/>
        <end position="156"/>
    </location>
</feature>
<keyword evidence="4" id="KW-0547">Nucleotide-binding</keyword>
<dbReference type="PANTHER" id="PTHR43740:SF2">
    <property type="entry name" value="LEUCINE--TRNA LIGASE, MITOCHONDRIAL"/>
    <property type="match status" value="1"/>
</dbReference>
<gene>
    <name evidence="9" type="ORF">C0184_00265</name>
</gene>
<dbReference type="SUPFAM" id="SSF52374">
    <property type="entry name" value="Nucleotidylyl transferase"/>
    <property type="match status" value="1"/>
</dbReference>
<dbReference type="GO" id="GO:0004823">
    <property type="term" value="F:leucine-tRNA ligase activity"/>
    <property type="evidence" value="ECO:0007669"/>
    <property type="project" value="UniProtKB-EC"/>
</dbReference>
<comment type="similarity">
    <text evidence="1">Belongs to the class-I aminoacyl-tRNA synthetase family.</text>
</comment>
<evidence type="ECO:0000256" key="5">
    <source>
        <dbReference type="ARBA" id="ARBA00022840"/>
    </source>
</evidence>
<dbReference type="EMBL" id="PNIQ01000021">
    <property type="protein sequence ID" value="PMP87360.1"/>
    <property type="molecule type" value="Genomic_DNA"/>
</dbReference>
<keyword evidence="7" id="KW-0030">Aminoacyl-tRNA synthetase</keyword>
<dbReference type="Gene3D" id="3.40.50.620">
    <property type="entry name" value="HUPs"/>
    <property type="match status" value="1"/>
</dbReference>
<dbReference type="Proteomes" id="UP000243376">
    <property type="component" value="Unassembled WGS sequence"/>
</dbReference>
<proteinExistence type="inferred from homology"/>
<evidence type="ECO:0000259" key="8">
    <source>
        <dbReference type="Pfam" id="PF09334"/>
    </source>
</evidence>
<comment type="caution">
    <text evidence="9">The sequence shown here is derived from an EMBL/GenBank/DDBJ whole genome shotgun (WGS) entry which is preliminary data.</text>
</comment>
<dbReference type="FunFam" id="3.40.50.620:FF:000060">
    <property type="entry name" value="Leucine--tRNA ligase"/>
    <property type="match status" value="1"/>
</dbReference>
<dbReference type="GO" id="GO:0005829">
    <property type="term" value="C:cytosol"/>
    <property type="evidence" value="ECO:0007669"/>
    <property type="project" value="TreeGrafter"/>
</dbReference>
<accession>A0A2J6XFZ7</accession>
<keyword evidence="5" id="KW-0067">ATP-binding</keyword>
<evidence type="ECO:0000313" key="9">
    <source>
        <dbReference type="EMBL" id="PMP87360.1"/>
    </source>
</evidence>